<comment type="caution">
    <text evidence="4">The sequence shown here is derived from an EMBL/GenBank/DDBJ whole genome shotgun (WGS) entry which is preliminary data.</text>
</comment>
<dbReference type="PANTHER" id="PTHR31973">
    <property type="entry name" value="POLYPROTEIN, PUTATIVE-RELATED"/>
    <property type="match status" value="1"/>
</dbReference>
<evidence type="ECO:0000256" key="1">
    <source>
        <dbReference type="PROSITE-ProRule" id="PRU00325"/>
    </source>
</evidence>
<dbReference type="InterPro" id="IPR036875">
    <property type="entry name" value="Znf_CCHC_sf"/>
</dbReference>
<evidence type="ECO:0000313" key="3">
    <source>
        <dbReference type="EMBL" id="KAK1258650.1"/>
    </source>
</evidence>
<dbReference type="InterPro" id="IPR007527">
    <property type="entry name" value="Znf_SWIM"/>
</dbReference>
<sequence>MDRIRADHHYTISYSKANRAKWKAMERIFGNWEESYAELPLYVDALRRSNPGTTVFFEGPVIQENNMGRPIRQFERVFWAFGPALEAFKHCRPLVCIDGTHLYGKYKGNLLIATACDAENGLLPIAFAIVESENRSSWTFFLWNLFFSVGGINNLCVISDRHLGIIAGMKDIEESWLDQVPPQTWALCYDDGRRHGTMTTNRAESMNSVLKGVRGLPITAILQQTFIRVSEYFYTRRESAESMSGEHVPSMQQHLERTAHDARAMLVRRLDRSEFNVQDKNAVMYIVFLYSDNAECQCHVPKLFHYPCAHVIAACGYARISPGRYVSHWLSSESYRHTYEPRFHSVDDKSRWPIPTENDPIFIPPNVRRQAGRPVSTRRRMHMDSRDPSLRYTCSICHEKGHRKNKCPRRNTNAGN</sequence>
<protein>
    <recommendedName>
        <fullName evidence="2">SWIM-type domain-containing protein</fullName>
    </recommendedName>
</protein>
<keyword evidence="1" id="KW-0862">Zinc</keyword>
<proteinExistence type="predicted"/>
<keyword evidence="5" id="KW-1185">Reference proteome</keyword>
<reference evidence="4" key="2">
    <citation type="submission" date="2023-06" db="EMBL/GenBank/DDBJ databases">
        <authorList>
            <person name="Ma L."/>
            <person name="Liu K.-W."/>
            <person name="Li Z."/>
            <person name="Hsiao Y.-Y."/>
            <person name="Qi Y."/>
            <person name="Fu T."/>
            <person name="Tang G."/>
            <person name="Zhang D."/>
            <person name="Sun W.-H."/>
            <person name="Liu D.-K."/>
            <person name="Li Y."/>
            <person name="Chen G.-Z."/>
            <person name="Liu X.-D."/>
            <person name="Liao X.-Y."/>
            <person name="Jiang Y.-T."/>
            <person name="Yu X."/>
            <person name="Hao Y."/>
            <person name="Huang J."/>
            <person name="Zhao X.-W."/>
            <person name="Ke S."/>
            <person name="Chen Y.-Y."/>
            <person name="Wu W.-L."/>
            <person name="Hsu J.-L."/>
            <person name="Lin Y.-F."/>
            <person name="Huang M.-D."/>
            <person name="Li C.-Y."/>
            <person name="Huang L."/>
            <person name="Wang Z.-W."/>
            <person name="Zhao X."/>
            <person name="Zhong W.-Y."/>
            <person name="Peng D.-H."/>
            <person name="Ahmad S."/>
            <person name="Lan S."/>
            <person name="Zhang J.-S."/>
            <person name="Tsai W.-C."/>
            <person name="Van De Peer Y."/>
            <person name="Liu Z.-J."/>
        </authorList>
    </citation>
    <scope>NUCLEOTIDE SEQUENCE</scope>
    <source>
        <strain evidence="4">SCP</strain>
        <tissue evidence="4">Leaves</tissue>
    </source>
</reference>
<evidence type="ECO:0000313" key="4">
    <source>
        <dbReference type="EMBL" id="KAK1270714.1"/>
    </source>
</evidence>
<keyword evidence="1" id="KW-0479">Metal-binding</keyword>
<organism evidence="4 5">
    <name type="scientific">Acorus gramineus</name>
    <name type="common">Dwarf sweet flag</name>
    <dbReference type="NCBI Taxonomy" id="55184"/>
    <lineage>
        <taxon>Eukaryota</taxon>
        <taxon>Viridiplantae</taxon>
        <taxon>Streptophyta</taxon>
        <taxon>Embryophyta</taxon>
        <taxon>Tracheophyta</taxon>
        <taxon>Spermatophyta</taxon>
        <taxon>Magnoliopsida</taxon>
        <taxon>Liliopsida</taxon>
        <taxon>Acoraceae</taxon>
        <taxon>Acorus</taxon>
    </lineage>
</organism>
<evidence type="ECO:0000259" key="2">
    <source>
        <dbReference type="PROSITE" id="PS50966"/>
    </source>
</evidence>
<gene>
    <name evidence="4" type="ORF">QJS04_geneDACA004412</name>
    <name evidence="3" type="ORF">QJS04_geneDACA017818</name>
</gene>
<dbReference type="EMBL" id="JAUJYN010000005">
    <property type="protein sequence ID" value="KAK1270714.1"/>
    <property type="molecule type" value="Genomic_DNA"/>
</dbReference>
<name>A0AAV9B311_ACOGR</name>
<dbReference type="AlphaFoldDB" id="A0AAV9B311"/>
<dbReference type="EMBL" id="JAUJYN010000014">
    <property type="protein sequence ID" value="KAK1258650.1"/>
    <property type="molecule type" value="Genomic_DNA"/>
</dbReference>
<dbReference type="PROSITE" id="PS50966">
    <property type="entry name" value="ZF_SWIM"/>
    <property type="match status" value="1"/>
</dbReference>
<dbReference type="InterPro" id="IPR018289">
    <property type="entry name" value="MULE_transposase_dom"/>
</dbReference>
<accession>A0AAV9B311</accession>
<dbReference type="PANTHER" id="PTHR31973:SF195">
    <property type="entry name" value="MUDR FAMILY TRANSPOSASE"/>
    <property type="match status" value="1"/>
</dbReference>
<reference evidence="4" key="1">
    <citation type="journal article" date="2023" name="Nat. Commun.">
        <title>Diploid and tetraploid genomes of Acorus and the evolution of monocots.</title>
        <authorList>
            <person name="Ma L."/>
            <person name="Liu K.W."/>
            <person name="Li Z."/>
            <person name="Hsiao Y.Y."/>
            <person name="Qi Y."/>
            <person name="Fu T."/>
            <person name="Tang G.D."/>
            <person name="Zhang D."/>
            <person name="Sun W.H."/>
            <person name="Liu D.K."/>
            <person name="Li Y."/>
            <person name="Chen G.Z."/>
            <person name="Liu X.D."/>
            <person name="Liao X.Y."/>
            <person name="Jiang Y.T."/>
            <person name="Yu X."/>
            <person name="Hao Y."/>
            <person name="Huang J."/>
            <person name="Zhao X.W."/>
            <person name="Ke S."/>
            <person name="Chen Y.Y."/>
            <person name="Wu W.L."/>
            <person name="Hsu J.L."/>
            <person name="Lin Y.F."/>
            <person name="Huang M.D."/>
            <person name="Li C.Y."/>
            <person name="Huang L."/>
            <person name="Wang Z.W."/>
            <person name="Zhao X."/>
            <person name="Zhong W.Y."/>
            <person name="Peng D.H."/>
            <person name="Ahmad S."/>
            <person name="Lan S."/>
            <person name="Zhang J.S."/>
            <person name="Tsai W.C."/>
            <person name="Van de Peer Y."/>
            <person name="Liu Z.J."/>
        </authorList>
    </citation>
    <scope>NUCLEOTIDE SEQUENCE</scope>
    <source>
        <strain evidence="4">SCP</strain>
    </source>
</reference>
<evidence type="ECO:0000313" key="5">
    <source>
        <dbReference type="Proteomes" id="UP001179952"/>
    </source>
</evidence>
<dbReference type="GO" id="GO:0008270">
    <property type="term" value="F:zinc ion binding"/>
    <property type="evidence" value="ECO:0007669"/>
    <property type="project" value="UniProtKB-KW"/>
</dbReference>
<keyword evidence="1" id="KW-0863">Zinc-finger</keyword>
<dbReference type="Proteomes" id="UP001179952">
    <property type="component" value="Unassembled WGS sequence"/>
</dbReference>
<dbReference type="Pfam" id="PF10551">
    <property type="entry name" value="MULE"/>
    <property type="match status" value="1"/>
</dbReference>
<feature type="domain" description="SWIM-type" evidence="2">
    <location>
        <begin position="285"/>
        <end position="319"/>
    </location>
</feature>
<dbReference type="GO" id="GO:0003676">
    <property type="term" value="F:nucleic acid binding"/>
    <property type="evidence" value="ECO:0007669"/>
    <property type="project" value="InterPro"/>
</dbReference>
<dbReference type="SUPFAM" id="SSF57756">
    <property type="entry name" value="Retrovirus zinc finger-like domains"/>
    <property type="match status" value="1"/>
</dbReference>